<dbReference type="InterPro" id="IPR050695">
    <property type="entry name" value="N-acetylmuramoyl_amidase_3"/>
</dbReference>
<keyword evidence="3" id="KW-0812">Transmembrane</keyword>
<keyword evidence="6" id="KW-1185">Reference proteome</keyword>
<sequence>MEKLTHFKDAPLIIWILRILLLISVIMVIIIKISSYLSEPRVIAQSVNLRTNPNPQSKIINQIPHNTRIKVIQKDNTTKWWYIKDGKQKGWIAAWLLKNEDYNSKKASNISEATIVLDPGHGGNDSGTLSQDGKMEKTYTLPVAKKVLQLIKAQNSRVIISRTSDQSVSLGARTRLSNQNHANVFISFHFNSSEIDEGDNGYEVFKDHDNANRLANQLDSGFSDLPLNNRGVDIGNYYVLRENTQPAVLIEMGFMNNPSDFEHIKSNDYQQKVADDVEQSLQKYFK</sequence>
<gene>
    <name evidence="5" type="primary">lytH</name>
    <name evidence="5" type="ORF">WR164_00380</name>
</gene>
<dbReference type="SUPFAM" id="SSF53187">
    <property type="entry name" value="Zn-dependent exopeptidases"/>
    <property type="match status" value="1"/>
</dbReference>
<protein>
    <submittedName>
        <fullName evidence="5">Cell wall amidase lytH</fullName>
    </submittedName>
</protein>
<evidence type="ECO:0000256" key="1">
    <source>
        <dbReference type="ARBA" id="ARBA00022801"/>
    </source>
</evidence>
<dbReference type="RefSeq" id="WP_286135519.1">
    <property type="nucleotide sequence ID" value="NZ_BRPL01000002.1"/>
</dbReference>
<reference evidence="5" key="2">
    <citation type="journal article" date="2023" name="PLoS ONE">
        <title>Philodulcilactobacillus myokoensis gen. nov., sp. nov., a fructophilic, acidophilic, and agar-phobic lactic acid bacterium isolated from fermented vegetable extracts.</title>
        <authorList>
            <person name="Kouya T."/>
            <person name="Ishiyama Y."/>
            <person name="Ohashi S."/>
            <person name="Kumakubo R."/>
            <person name="Yamazaki T."/>
            <person name="Otaki T."/>
        </authorList>
    </citation>
    <scope>NUCLEOTIDE SEQUENCE</scope>
    <source>
        <strain evidence="5">WR16-4</strain>
    </source>
</reference>
<dbReference type="InterPro" id="IPR003646">
    <property type="entry name" value="SH3-like_bac-type"/>
</dbReference>
<evidence type="ECO:0000313" key="5">
    <source>
        <dbReference type="EMBL" id="GLB46059.1"/>
    </source>
</evidence>
<keyword evidence="3" id="KW-1133">Transmembrane helix</keyword>
<dbReference type="AlphaFoldDB" id="A0A9W6ESE2"/>
<dbReference type="GO" id="GO:0071555">
    <property type="term" value="P:cell wall organization"/>
    <property type="evidence" value="ECO:0007669"/>
    <property type="project" value="UniProtKB-KW"/>
</dbReference>
<dbReference type="Proteomes" id="UP001144204">
    <property type="component" value="Unassembled WGS sequence"/>
</dbReference>
<dbReference type="PANTHER" id="PTHR30404:SF0">
    <property type="entry name" value="N-ACETYLMURAMOYL-L-ALANINE AMIDASE AMIC"/>
    <property type="match status" value="1"/>
</dbReference>
<dbReference type="PROSITE" id="PS51781">
    <property type="entry name" value="SH3B"/>
    <property type="match status" value="1"/>
</dbReference>
<dbReference type="SMART" id="SM00646">
    <property type="entry name" value="Ami_3"/>
    <property type="match status" value="1"/>
</dbReference>
<dbReference type="CDD" id="cd02696">
    <property type="entry name" value="MurNAc-LAA"/>
    <property type="match status" value="1"/>
</dbReference>
<dbReference type="Gene3D" id="3.40.630.40">
    <property type="entry name" value="Zn-dependent exopeptidases"/>
    <property type="match status" value="1"/>
</dbReference>
<evidence type="ECO:0000256" key="3">
    <source>
        <dbReference type="SAM" id="Phobius"/>
    </source>
</evidence>
<feature type="domain" description="SH3b" evidence="4">
    <location>
        <begin position="37"/>
        <end position="101"/>
    </location>
</feature>
<dbReference type="GO" id="GO:0030288">
    <property type="term" value="C:outer membrane-bounded periplasmic space"/>
    <property type="evidence" value="ECO:0007669"/>
    <property type="project" value="TreeGrafter"/>
</dbReference>
<dbReference type="GO" id="GO:0009253">
    <property type="term" value="P:peptidoglycan catabolic process"/>
    <property type="evidence" value="ECO:0007669"/>
    <property type="project" value="InterPro"/>
</dbReference>
<evidence type="ECO:0000259" key="4">
    <source>
        <dbReference type="PROSITE" id="PS51781"/>
    </source>
</evidence>
<dbReference type="SMART" id="SM00287">
    <property type="entry name" value="SH3b"/>
    <property type="match status" value="1"/>
</dbReference>
<dbReference type="Pfam" id="PF08239">
    <property type="entry name" value="SH3_3"/>
    <property type="match status" value="1"/>
</dbReference>
<dbReference type="Pfam" id="PF01520">
    <property type="entry name" value="Amidase_3"/>
    <property type="match status" value="1"/>
</dbReference>
<feature type="transmembrane region" description="Helical" evidence="3">
    <location>
        <begin position="12"/>
        <end position="31"/>
    </location>
</feature>
<keyword evidence="3" id="KW-0472">Membrane</keyword>
<reference evidence="5" key="1">
    <citation type="submission" date="2022-07" db="EMBL/GenBank/DDBJ databases">
        <authorList>
            <person name="Kouya T."/>
            <person name="Ishiyama Y."/>
        </authorList>
    </citation>
    <scope>NUCLEOTIDE SEQUENCE</scope>
    <source>
        <strain evidence="5">WR16-4</strain>
    </source>
</reference>
<name>A0A9W6ESE2_9LACO</name>
<dbReference type="GO" id="GO:0008745">
    <property type="term" value="F:N-acetylmuramoyl-L-alanine amidase activity"/>
    <property type="evidence" value="ECO:0007669"/>
    <property type="project" value="InterPro"/>
</dbReference>
<evidence type="ECO:0000313" key="6">
    <source>
        <dbReference type="Proteomes" id="UP001144204"/>
    </source>
</evidence>
<evidence type="ECO:0000256" key="2">
    <source>
        <dbReference type="ARBA" id="ARBA00023316"/>
    </source>
</evidence>
<dbReference type="PANTHER" id="PTHR30404">
    <property type="entry name" value="N-ACETYLMURAMOYL-L-ALANINE AMIDASE"/>
    <property type="match status" value="1"/>
</dbReference>
<comment type="caution">
    <text evidence="5">The sequence shown here is derived from an EMBL/GenBank/DDBJ whole genome shotgun (WGS) entry which is preliminary data.</text>
</comment>
<keyword evidence="1" id="KW-0378">Hydrolase</keyword>
<dbReference type="Gene3D" id="2.30.30.40">
    <property type="entry name" value="SH3 Domains"/>
    <property type="match status" value="1"/>
</dbReference>
<dbReference type="InterPro" id="IPR002508">
    <property type="entry name" value="MurNAc-LAA_cat"/>
</dbReference>
<dbReference type="EMBL" id="BRPL01000002">
    <property type="protein sequence ID" value="GLB46059.1"/>
    <property type="molecule type" value="Genomic_DNA"/>
</dbReference>
<organism evidence="5 6">
    <name type="scientific">Philodulcilactobacillus myokoensis</name>
    <dbReference type="NCBI Taxonomy" id="2929573"/>
    <lineage>
        <taxon>Bacteria</taxon>
        <taxon>Bacillati</taxon>
        <taxon>Bacillota</taxon>
        <taxon>Bacilli</taxon>
        <taxon>Lactobacillales</taxon>
        <taxon>Lactobacillaceae</taxon>
        <taxon>Philodulcilactobacillus</taxon>
    </lineage>
</organism>
<keyword evidence="2" id="KW-0961">Cell wall biogenesis/degradation</keyword>
<accession>A0A9W6ESE2</accession>
<proteinExistence type="predicted"/>